<evidence type="ECO:0000259" key="1">
    <source>
        <dbReference type="Pfam" id="PF02771"/>
    </source>
</evidence>
<dbReference type="AlphaFoldDB" id="A0A016WK75"/>
<dbReference type="InterPro" id="IPR037069">
    <property type="entry name" value="AcylCoA_DH/ox_N_sf"/>
</dbReference>
<protein>
    <recommendedName>
        <fullName evidence="1">Acyl-CoA dehydrogenase/oxidase N-terminal domain-containing protein</fullName>
    </recommendedName>
</protein>
<proteinExistence type="predicted"/>
<dbReference type="GO" id="GO:0050660">
    <property type="term" value="F:flavin adenine dinucleotide binding"/>
    <property type="evidence" value="ECO:0007669"/>
    <property type="project" value="InterPro"/>
</dbReference>
<comment type="caution">
    <text evidence="2">The sequence shown here is derived from an EMBL/GenBank/DDBJ whole genome shotgun (WGS) entry which is preliminary data.</text>
</comment>
<dbReference type="InterPro" id="IPR013786">
    <property type="entry name" value="AcylCoA_DH/ox_N"/>
</dbReference>
<reference evidence="3" key="1">
    <citation type="journal article" date="2015" name="Nat. Genet.">
        <title>The genome and transcriptome of the zoonotic hookworm Ancylostoma ceylanicum identify infection-specific gene families.</title>
        <authorList>
            <person name="Schwarz E.M."/>
            <person name="Hu Y."/>
            <person name="Antoshechkin I."/>
            <person name="Miller M.M."/>
            <person name="Sternberg P.W."/>
            <person name="Aroian R.V."/>
        </authorList>
    </citation>
    <scope>NUCLEOTIDE SEQUENCE</scope>
    <source>
        <strain evidence="3">HY135</strain>
    </source>
</reference>
<evidence type="ECO:0000313" key="3">
    <source>
        <dbReference type="Proteomes" id="UP000024635"/>
    </source>
</evidence>
<dbReference type="EMBL" id="JARK01000244">
    <property type="protein sequence ID" value="EYC39677.1"/>
    <property type="molecule type" value="Genomic_DNA"/>
</dbReference>
<evidence type="ECO:0000313" key="2">
    <source>
        <dbReference type="EMBL" id="EYC39677.1"/>
    </source>
</evidence>
<sequence length="116" mass="12932">MLVKSHLTLRNGAVAVQVLQRLCSSAPGMSFELTPIQQQLRDTVRKFTADEITPVAAEYDRTMKFPWDVIKKAHACGLVNPDIPEAYGMLSVSSLLIIWSVGQITSQSEFQQFFST</sequence>
<dbReference type="SUPFAM" id="SSF56645">
    <property type="entry name" value="Acyl-CoA dehydrogenase NM domain-like"/>
    <property type="match status" value="1"/>
</dbReference>
<dbReference type="Pfam" id="PF02771">
    <property type="entry name" value="Acyl-CoA_dh_N"/>
    <property type="match status" value="1"/>
</dbReference>
<dbReference type="Proteomes" id="UP000024635">
    <property type="component" value="Unassembled WGS sequence"/>
</dbReference>
<feature type="domain" description="Acyl-CoA dehydrogenase/oxidase N-terminal" evidence="1">
    <location>
        <begin position="35"/>
        <end position="93"/>
    </location>
</feature>
<dbReference type="GO" id="GO:0016627">
    <property type="term" value="F:oxidoreductase activity, acting on the CH-CH group of donors"/>
    <property type="evidence" value="ECO:0007669"/>
    <property type="project" value="InterPro"/>
</dbReference>
<keyword evidence="3" id="KW-1185">Reference proteome</keyword>
<gene>
    <name evidence="2" type="primary">Acey_s0644.g1067</name>
    <name evidence="2" type="ORF">Y032_0644g1067</name>
</gene>
<dbReference type="STRING" id="53326.A0A016WK75"/>
<dbReference type="OrthoDB" id="434771at2759"/>
<accession>A0A016WK75</accession>
<dbReference type="InterPro" id="IPR009100">
    <property type="entry name" value="AcylCoA_DH/oxidase_NM_dom_sf"/>
</dbReference>
<dbReference type="Gene3D" id="1.10.540.10">
    <property type="entry name" value="Acyl-CoA dehydrogenase/oxidase, N-terminal domain"/>
    <property type="match status" value="1"/>
</dbReference>
<name>A0A016WK75_9BILA</name>
<organism evidence="2 3">
    <name type="scientific">Ancylostoma ceylanicum</name>
    <dbReference type="NCBI Taxonomy" id="53326"/>
    <lineage>
        <taxon>Eukaryota</taxon>
        <taxon>Metazoa</taxon>
        <taxon>Ecdysozoa</taxon>
        <taxon>Nematoda</taxon>
        <taxon>Chromadorea</taxon>
        <taxon>Rhabditida</taxon>
        <taxon>Rhabditina</taxon>
        <taxon>Rhabditomorpha</taxon>
        <taxon>Strongyloidea</taxon>
        <taxon>Ancylostomatidae</taxon>
        <taxon>Ancylostomatinae</taxon>
        <taxon>Ancylostoma</taxon>
    </lineage>
</organism>